<accession>A0A545T130</accession>
<organism evidence="1 2">
    <name type="scientific">Aliikangiella marina</name>
    <dbReference type="NCBI Taxonomy" id="1712262"/>
    <lineage>
        <taxon>Bacteria</taxon>
        <taxon>Pseudomonadati</taxon>
        <taxon>Pseudomonadota</taxon>
        <taxon>Gammaproteobacteria</taxon>
        <taxon>Oceanospirillales</taxon>
        <taxon>Pleioneaceae</taxon>
        <taxon>Aliikangiella</taxon>
    </lineage>
</organism>
<proteinExistence type="predicted"/>
<dbReference type="Proteomes" id="UP000317839">
    <property type="component" value="Unassembled WGS sequence"/>
</dbReference>
<evidence type="ECO:0000313" key="2">
    <source>
        <dbReference type="Proteomes" id="UP000317839"/>
    </source>
</evidence>
<name>A0A545T130_9GAMM</name>
<dbReference type="Gene3D" id="3.30.530.20">
    <property type="match status" value="1"/>
</dbReference>
<evidence type="ECO:0000313" key="1">
    <source>
        <dbReference type="EMBL" id="TQV70923.1"/>
    </source>
</evidence>
<sequence>MMNEKDCVEKECLLGQVSQQIIIDSSIKKLWQRIEDFHDMSWASKVATSVIKEGDKSGFEVGAQRIVNDVFFETLLKYAPQDWTISYRVDKGPGPLKPSNIKNFIGTIKLLALEDKTQVNWTATFESENDEAVISFCNSMYQTLLKAMRESFS</sequence>
<gene>
    <name evidence="1" type="ORF">FLL45_21590</name>
</gene>
<reference evidence="1 2" key="1">
    <citation type="submission" date="2019-06" db="EMBL/GenBank/DDBJ databases">
        <title>Draft genome of Aliikangiella marina GYP-15.</title>
        <authorList>
            <person name="Wang G."/>
        </authorList>
    </citation>
    <scope>NUCLEOTIDE SEQUENCE [LARGE SCALE GENOMIC DNA]</scope>
    <source>
        <strain evidence="1 2">GYP-15</strain>
    </source>
</reference>
<dbReference type="InterPro" id="IPR019587">
    <property type="entry name" value="Polyketide_cyclase/dehydratase"/>
</dbReference>
<dbReference type="PANTHER" id="PTHR39332:SF7">
    <property type="entry name" value="SRPBCC FAMILY PROTEIN"/>
    <property type="match status" value="1"/>
</dbReference>
<keyword evidence="2" id="KW-1185">Reference proteome</keyword>
<dbReference type="InterPro" id="IPR023393">
    <property type="entry name" value="START-like_dom_sf"/>
</dbReference>
<dbReference type="Pfam" id="PF10604">
    <property type="entry name" value="Polyketide_cyc2"/>
    <property type="match status" value="1"/>
</dbReference>
<dbReference type="SUPFAM" id="SSF55961">
    <property type="entry name" value="Bet v1-like"/>
    <property type="match status" value="1"/>
</dbReference>
<dbReference type="EMBL" id="VIKR01000007">
    <property type="protein sequence ID" value="TQV70923.1"/>
    <property type="molecule type" value="Genomic_DNA"/>
</dbReference>
<protein>
    <submittedName>
        <fullName evidence="1">SRPBCC family protein</fullName>
    </submittedName>
</protein>
<dbReference type="PANTHER" id="PTHR39332">
    <property type="entry name" value="BLL4707 PROTEIN"/>
    <property type="match status" value="1"/>
</dbReference>
<dbReference type="OrthoDB" id="1364128at2"/>
<dbReference type="CDD" id="cd07821">
    <property type="entry name" value="PYR_PYL_RCAR_like"/>
    <property type="match status" value="1"/>
</dbReference>
<comment type="caution">
    <text evidence="1">The sequence shown here is derived from an EMBL/GenBank/DDBJ whole genome shotgun (WGS) entry which is preliminary data.</text>
</comment>
<dbReference type="AlphaFoldDB" id="A0A545T130"/>